<evidence type="ECO:0000313" key="4">
    <source>
        <dbReference type="Proteomes" id="UP000256977"/>
    </source>
</evidence>
<dbReference type="OrthoDB" id="9786803at2"/>
<feature type="domain" description="Molybdopterin-guanine dinucleotide biosynthesis protein B (MobB)" evidence="2">
    <location>
        <begin position="3"/>
        <end position="129"/>
    </location>
</feature>
<sequence>MRIIQIVGYKNSGKTTLACELIRAFAAEDRKVGTLKHDAHQFEPEPPGTDTWKHRQAGSSTTAIVSAERTAWVVERTTSIEELVSQMTLQRLDDLIVEGFKSAPYPKIALIREEEDADLLQLSNVIAVALRKPLPSVEKRAREMRIPVFLHSSLDSFEPLLAFLRQEPMELMTSWEIKGMKKGLKEGREEGIKAGIIKGKAEGKQEIAVKMLQKGFETPTIHELTGLSRQKIQKLKEAMQQWN</sequence>
<keyword evidence="4" id="KW-1185">Reference proteome</keyword>
<dbReference type="Pfam" id="PF03205">
    <property type="entry name" value="MobB"/>
    <property type="match status" value="1"/>
</dbReference>
<dbReference type="GO" id="GO:0006777">
    <property type="term" value="P:Mo-molybdopterin cofactor biosynthetic process"/>
    <property type="evidence" value="ECO:0007669"/>
    <property type="project" value="InterPro"/>
</dbReference>
<feature type="region of interest" description="Disordered" evidence="1">
    <location>
        <begin position="39"/>
        <end position="58"/>
    </location>
</feature>
<dbReference type="Proteomes" id="UP000256977">
    <property type="component" value="Unassembled WGS sequence"/>
</dbReference>
<dbReference type="CDD" id="cd03116">
    <property type="entry name" value="MobB"/>
    <property type="match status" value="1"/>
</dbReference>
<dbReference type="InterPro" id="IPR052539">
    <property type="entry name" value="MGD_biosynthesis_adapter"/>
</dbReference>
<dbReference type="PANTHER" id="PTHR40072">
    <property type="entry name" value="MOLYBDOPTERIN-GUANINE DINUCLEOTIDE BIOSYNTHESIS ADAPTER PROTEIN-RELATED"/>
    <property type="match status" value="1"/>
</dbReference>
<dbReference type="GO" id="GO:0005525">
    <property type="term" value="F:GTP binding"/>
    <property type="evidence" value="ECO:0007669"/>
    <property type="project" value="InterPro"/>
</dbReference>
<protein>
    <submittedName>
        <fullName evidence="3">Molybdopterin-guanine dinucleotide biosynthesis protein MobB</fullName>
    </submittedName>
</protein>
<evidence type="ECO:0000259" key="2">
    <source>
        <dbReference type="Pfam" id="PF03205"/>
    </source>
</evidence>
<dbReference type="AlphaFoldDB" id="A0A3D9KDX5"/>
<dbReference type="SUPFAM" id="SSF52540">
    <property type="entry name" value="P-loop containing nucleoside triphosphate hydrolases"/>
    <property type="match status" value="1"/>
</dbReference>
<dbReference type="NCBIfam" id="TIGR00176">
    <property type="entry name" value="mobB"/>
    <property type="match status" value="1"/>
</dbReference>
<name>A0A3D9KDX5_9BACL</name>
<dbReference type="InterPro" id="IPR027417">
    <property type="entry name" value="P-loop_NTPase"/>
</dbReference>
<dbReference type="PANTHER" id="PTHR40072:SF1">
    <property type="entry name" value="MOLYBDOPTERIN-GUANINE DINUCLEOTIDE BIOSYNTHESIS ADAPTER PROTEIN"/>
    <property type="match status" value="1"/>
</dbReference>
<accession>A0A3D9KDX5</accession>
<evidence type="ECO:0000313" key="3">
    <source>
        <dbReference type="EMBL" id="RED84330.1"/>
    </source>
</evidence>
<organism evidence="3 4">
    <name type="scientific">Cohnella phaseoli</name>
    <dbReference type="NCBI Taxonomy" id="456490"/>
    <lineage>
        <taxon>Bacteria</taxon>
        <taxon>Bacillati</taxon>
        <taxon>Bacillota</taxon>
        <taxon>Bacilli</taxon>
        <taxon>Bacillales</taxon>
        <taxon>Paenibacillaceae</taxon>
        <taxon>Cohnella</taxon>
    </lineage>
</organism>
<proteinExistence type="predicted"/>
<reference evidence="3 4" key="1">
    <citation type="submission" date="2018-07" db="EMBL/GenBank/DDBJ databases">
        <title>Genomic Encyclopedia of Type Strains, Phase III (KMG-III): the genomes of soil and plant-associated and newly described type strains.</title>
        <authorList>
            <person name="Whitman W."/>
        </authorList>
    </citation>
    <scope>NUCLEOTIDE SEQUENCE [LARGE SCALE GENOMIC DNA]</scope>
    <source>
        <strain evidence="3 4">CECT 7287</strain>
    </source>
</reference>
<dbReference type="RefSeq" id="WP_116060480.1">
    <property type="nucleotide sequence ID" value="NZ_QRDZ01000006.1"/>
</dbReference>
<gene>
    <name evidence="3" type="ORF">DFP98_106204</name>
</gene>
<dbReference type="Gene3D" id="3.40.50.300">
    <property type="entry name" value="P-loop containing nucleotide triphosphate hydrolases"/>
    <property type="match status" value="1"/>
</dbReference>
<evidence type="ECO:0000256" key="1">
    <source>
        <dbReference type="SAM" id="MobiDB-lite"/>
    </source>
</evidence>
<dbReference type="EMBL" id="QRDZ01000006">
    <property type="protein sequence ID" value="RED84330.1"/>
    <property type="molecule type" value="Genomic_DNA"/>
</dbReference>
<comment type="caution">
    <text evidence="3">The sequence shown here is derived from an EMBL/GenBank/DDBJ whole genome shotgun (WGS) entry which is preliminary data.</text>
</comment>
<dbReference type="InterPro" id="IPR004435">
    <property type="entry name" value="MobB_dom"/>
</dbReference>